<evidence type="ECO:0000313" key="2">
    <source>
        <dbReference type="EMBL" id="APU46934.1"/>
    </source>
</evidence>
<accession>A0A1L7GY76</accession>
<feature type="transmembrane region" description="Helical" evidence="1">
    <location>
        <begin position="57"/>
        <end position="78"/>
    </location>
</feature>
<proteinExistence type="predicted"/>
<keyword evidence="1" id="KW-0472">Membrane</keyword>
<organism evidence="2 3">
    <name type="scientific">Limosilactobacillus fermentum</name>
    <name type="common">Lactobacillus fermentum</name>
    <dbReference type="NCBI Taxonomy" id="1613"/>
    <lineage>
        <taxon>Bacteria</taxon>
        <taxon>Bacillati</taxon>
        <taxon>Bacillota</taxon>
        <taxon>Bacilli</taxon>
        <taxon>Lactobacillales</taxon>
        <taxon>Lactobacillaceae</taxon>
        <taxon>Limosilactobacillus</taxon>
    </lineage>
</organism>
<gene>
    <name evidence="2" type="ORF">BUW47_07975</name>
</gene>
<feature type="transmembrane region" description="Helical" evidence="1">
    <location>
        <begin position="362"/>
        <end position="380"/>
    </location>
</feature>
<feature type="transmembrane region" description="Helical" evidence="1">
    <location>
        <begin position="177"/>
        <end position="196"/>
    </location>
</feature>
<feature type="transmembrane region" description="Helical" evidence="1">
    <location>
        <begin position="208"/>
        <end position="228"/>
    </location>
</feature>
<reference evidence="2 3" key="1">
    <citation type="submission" date="2016-12" db="EMBL/GenBank/DDBJ databases">
        <title>Complete Genome Sequence of Lactobacillus fermentum Strain SNUV175, a Probiotic for Treatment of Bacterial Vaginosis.</title>
        <authorList>
            <person name="Lee S."/>
            <person name="You H.J."/>
            <person name="Kwon B."/>
            <person name="Ko G."/>
        </authorList>
    </citation>
    <scope>NUCLEOTIDE SEQUENCE [LARGE SCALE GENOMIC DNA]</scope>
    <source>
        <strain evidence="2 3">SNUV175</strain>
    </source>
</reference>
<keyword evidence="1" id="KW-0812">Transmembrane</keyword>
<dbReference type="EMBL" id="CP019030">
    <property type="protein sequence ID" value="APU46934.1"/>
    <property type="molecule type" value="Genomic_DNA"/>
</dbReference>
<feature type="transmembrane region" description="Helical" evidence="1">
    <location>
        <begin position="300"/>
        <end position="320"/>
    </location>
</feature>
<dbReference type="Proteomes" id="UP000185427">
    <property type="component" value="Chromosome"/>
</dbReference>
<evidence type="ECO:0000313" key="3">
    <source>
        <dbReference type="Proteomes" id="UP000185427"/>
    </source>
</evidence>
<evidence type="ECO:0000256" key="1">
    <source>
        <dbReference type="SAM" id="Phobius"/>
    </source>
</evidence>
<sequence>MLALSFLFIIPCLKTHTIYNADDMPYHINRIQELVYSLRHGNWYPYMYTNQFKEVPYPLGIFYPQITLIPIAVLCIIFNNYVIGIYAGFSLYTFISMIIMYVIARRLGKREATAFIISIVYTFSTYRLLDAYSRFALGEFLAMTFVPMAIYGLYIVMKDGKGWQWLGMGLSFTLLSHVLSALLCVLFLTIEFILLLPYCGNWKRSARSLIIAIISFLLSSIIFIAPFLEQEVYQRFRQPSPLDLATTNSILSDLISNSLNNNIIGPSTGTRPGTIGIVLFVVMIWGMINVRKFNLMNKYILYAGVLTFILATNIFPWSIMMHTPLKVIQFPFRILVFTTLLLSFTAGQMFESFYNVITSNKISRVTFVGASIIIVVFPWYSSFKSYQHAKANDANFTENVSYAKGTWATNWYLDQYTPAKAMDKYQQLFYLKAKVDNKTVQLRKITGKVNEMEYRDTSLMNKKTVTLPASVYKNVQIWQSKKRLSHNKNGLVTIHNTKVGTIKYKYVPSNVDNISRYISILTWLGVIFWSCITGTVDVRWKRKEFKIGN</sequence>
<evidence type="ECO:0008006" key="4">
    <source>
        <dbReference type="Google" id="ProtNLM"/>
    </source>
</evidence>
<name>A0A1L7GY76_LIMFE</name>
<feature type="transmembrane region" description="Helical" evidence="1">
    <location>
        <begin position="332"/>
        <end position="350"/>
    </location>
</feature>
<feature type="transmembrane region" description="Helical" evidence="1">
    <location>
        <begin position="269"/>
        <end position="288"/>
    </location>
</feature>
<feature type="transmembrane region" description="Helical" evidence="1">
    <location>
        <begin position="85"/>
        <end position="104"/>
    </location>
</feature>
<keyword evidence="1" id="KW-1133">Transmembrane helix</keyword>
<dbReference type="AlphaFoldDB" id="A0A1L7GY76"/>
<feature type="transmembrane region" description="Helical" evidence="1">
    <location>
        <begin position="514"/>
        <end position="536"/>
    </location>
</feature>
<feature type="transmembrane region" description="Helical" evidence="1">
    <location>
        <begin position="136"/>
        <end position="157"/>
    </location>
</feature>
<protein>
    <recommendedName>
        <fullName evidence="4">Membrane protein 6-pyruvoyl-tetrahydropterin synthase-related domain-containing protein</fullName>
    </recommendedName>
</protein>